<dbReference type="EMBL" id="VEVO01000011">
    <property type="protein sequence ID" value="KAF0034863.1"/>
    <property type="molecule type" value="Genomic_DNA"/>
</dbReference>
<evidence type="ECO:0000313" key="2">
    <source>
        <dbReference type="Proteomes" id="UP000438429"/>
    </source>
</evidence>
<proteinExistence type="predicted"/>
<dbReference type="Proteomes" id="UP000438429">
    <property type="component" value="Unassembled WGS sequence"/>
</dbReference>
<accession>A0A6A4SL96</accession>
<dbReference type="AlphaFoldDB" id="A0A6A4SL96"/>
<comment type="caution">
    <text evidence="1">The sequence shown here is derived from an EMBL/GenBank/DDBJ whole genome shotgun (WGS) entry which is preliminary data.</text>
</comment>
<evidence type="ECO:0000313" key="1">
    <source>
        <dbReference type="EMBL" id="KAF0034863.1"/>
    </source>
</evidence>
<reference evidence="1 2" key="1">
    <citation type="submission" date="2019-06" db="EMBL/GenBank/DDBJ databases">
        <title>Draft genomes of female and male turbot (Scophthalmus maximus).</title>
        <authorList>
            <person name="Xu H."/>
            <person name="Xu X.-W."/>
            <person name="Shao C."/>
            <person name="Chen S."/>
        </authorList>
    </citation>
    <scope>NUCLEOTIDE SEQUENCE [LARGE SCALE GENOMIC DNA]</scope>
    <source>
        <strain evidence="1">Ysfricsl-2016a</strain>
        <tissue evidence="1">Blood</tissue>
    </source>
</reference>
<gene>
    <name evidence="1" type="ORF">F2P81_012621</name>
</gene>
<sequence>MTGDAHPQAGACSLSLITMDSRQTAGVRTGCRCASSECCVKHVAPDMMKHCRTGMECSPAKEQDIYKPCNKKM</sequence>
<organism evidence="1 2">
    <name type="scientific">Scophthalmus maximus</name>
    <name type="common">Turbot</name>
    <name type="synonym">Psetta maxima</name>
    <dbReference type="NCBI Taxonomy" id="52904"/>
    <lineage>
        <taxon>Eukaryota</taxon>
        <taxon>Metazoa</taxon>
        <taxon>Chordata</taxon>
        <taxon>Craniata</taxon>
        <taxon>Vertebrata</taxon>
        <taxon>Euteleostomi</taxon>
        <taxon>Actinopterygii</taxon>
        <taxon>Neopterygii</taxon>
        <taxon>Teleostei</taxon>
        <taxon>Neoteleostei</taxon>
        <taxon>Acanthomorphata</taxon>
        <taxon>Carangaria</taxon>
        <taxon>Pleuronectiformes</taxon>
        <taxon>Pleuronectoidei</taxon>
        <taxon>Scophthalmidae</taxon>
        <taxon>Scophthalmus</taxon>
    </lineage>
</organism>
<protein>
    <submittedName>
        <fullName evidence="1">Uncharacterized protein</fullName>
    </submittedName>
</protein>
<name>A0A6A4SL96_SCOMX</name>